<keyword evidence="3" id="KW-0472">Membrane</keyword>
<evidence type="ECO:0000313" key="5">
    <source>
        <dbReference type="Proteomes" id="UP001224775"/>
    </source>
</evidence>
<keyword evidence="1" id="KW-0175">Coiled coil</keyword>
<evidence type="ECO:0000256" key="1">
    <source>
        <dbReference type="SAM" id="Coils"/>
    </source>
</evidence>
<dbReference type="AlphaFoldDB" id="A0AAD9D3E2"/>
<name>A0AAD9D3E2_9STRA</name>
<dbReference type="EMBL" id="JATAAI010000066">
    <property type="protein sequence ID" value="KAK1732446.1"/>
    <property type="molecule type" value="Genomic_DNA"/>
</dbReference>
<feature type="transmembrane region" description="Helical" evidence="3">
    <location>
        <begin position="71"/>
        <end position="91"/>
    </location>
</feature>
<accession>A0AAD9D3E2</accession>
<keyword evidence="3" id="KW-0812">Transmembrane</keyword>
<feature type="compositionally biased region" description="Polar residues" evidence="2">
    <location>
        <begin position="9"/>
        <end position="21"/>
    </location>
</feature>
<keyword evidence="3" id="KW-1133">Transmembrane helix</keyword>
<sequence>MAKNDDGNNENASINTDSTSKWQAGNFQNDYKILENSMAKQSATSNLQQQQRRHILDYGFARNRRPLLQDMLKAICIIGGWTVFFVTGGASERLHHLLKAWEHMTWFSKIHIAATHVLVNLSHLHHWMVGMIFPLCMLAWAKSGRFPSARILEEYFKPKDPLSDAPKFFYTSDLAKKRSKDKDVGDYVLCLAENWSSAIVPALAVGVCSGLLRLSKRTKIAGLINSETQLLRSPLYLCVPALCRLLTRLGAAAALHQYPSLLFELRRNDQPRPLRRPTTYMQRGVSTFLKWLPIGVASDLAVVMSTSLRTRNIAGYGSISPSIAAISLLSMVAPITHLITLMRIVRISKCSAISLSEATTFKDLSHDEYVKTEVTDGEREEVKWRYQLRWRTPKRISETVRSWTNYFLTGHAPLLSMNDWKDQPLRTDDFATEGAFSLFNDRGKTNNTDTQQDSGLVPHVESITESLSLIFRDRDAAIQNATQARYNKHQESYDAKTLDDVLGIAVQQTFGIGLSYDFEHFDVPDEKDVSIHQMRARMAKSAVRRKRELDRKMKEELEVLRRLKNNVVTSKTKDVAEEEMKEVESEIRNRSINEIESMKTAMLNLIPTNALAPAGTEKYESPIMVAEYVNLTAPVDNREFKATVEPAPDSLSMIEEYVRRDYGDEAADAYRQEEIAYRQKERKRLEQFRERYGELNDDDNDDQQ</sequence>
<keyword evidence="5" id="KW-1185">Reference proteome</keyword>
<proteinExistence type="predicted"/>
<feature type="region of interest" description="Disordered" evidence="2">
    <location>
        <begin position="1"/>
        <end position="21"/>
    </location>
</feature>
<feature type="coiled-coil region" evidence="1">
    <location>
        <begin position="546"/>
        <end position="593"/>
    </location>
</feature>
<evidence type="ECO:0000256" key="3">
    <source>
        <dbReference type="SAM" id="Phobius"/>
    </source>
</evidence>
<organism evidence="4 5">
    <name type="scientific">Skeletonema marinoi</name>
    <dbReference type="NCBI Taxonomy" id="267567"/>
    <lineage>
        <taxon>Eukaryota</taxon>
        <taxon>Sar</taxon>
        <taxon>Stramenopiles</taxon>
        <taxon>Ochrophyta</taxon>
        <taxon>Bacillariophyta</taxon>
        <taxon>Coscinodiscophyceae</taxon>
        <taxon>Thalassiosirophycidae</taxon>
        <taxon>Thalassiosirales</taxon>
        <taxon>Skeletonemataceae</taxon>
        <taxon>Skeletonema</taxon>
        <taxon>Skeletonema marinoi-dohrnii complex</taxon>
    </lineage>
</organism>
<protein>
    <submittedName>
        <fullName evidence="4">Uncharacterized protein</fullName>
    </submittedName>
</protein>
<gene>
    <name evidence="4" type="ORF">QTG54_016840</name>
</gene>
<dbReference type="Proteomes" id="UP001224775">
    <property type="component" value="Unassembled WGS sequence"/>
</dbReference>
<feature type="transmembrane region" description="Helical" evidence="3">
    <location>
        <begin position="124"/>
        <end position="141"/>
    </location>
</feature>
<comment type="caution">
    <text evidence="4">The sequence shown here is derived from an EMBL/GenBank/DDBJ whole genome shotgun (WGS) entry which is preliminary data.</text>
</comment>
<feature type="transmembrane region" description="Helical" evidence="3">
    <location>
        <begin position="319"/>
        <end position="339"/>
    </location>
</feature>
<reference evidence="4" key="1">
    <citation type="submission" date="2023-06" db="EMBL/GenBank/DDBJ databases">
        <title>Survivors Of The Sea: Transcriptome response of Skeletonema marinoi to long-term dormancy.</title>
        <authorList>
            <person name="Pinder M.I.M."/>
            <person name="Kourtchenko O."/>
            <person name="Robertson E.K."/>
            <person name="Larsson T."/>
            <person name="Maumus F."/>
            <person name="Osuna-Cruz C.M."/>
            <person name="Vancaester E."/>
            <person name="Stenow R."/>
            <person name="Vandepoele K."/>
            <person name="Ploug H."/>
            <person name="Bruchert V."/>
            <person name="Godhe A."/>
            <person name="Topel M."/>
        </authorList>
    </citation>
    <scope>NUCLEOTIDE SEQUENCE</scope>
    <source>
        <strain evidence="4">R05AC</strain>
    </source>
</reference>
<evidence type="ECO:0000256" key="2">
    <source>
        <dbReference type="SAM" id="MobiDB-lite"/>
    </source>
</evidence>
<evidence type="ECO:0000313" key="4">
    <source>
        <dbReference type="EMBL" id="KAK1732446.1"/>
    </source>
</evidence>